<organism evidence="3 4">
    <name type="scientific">Scylla paramamosain</name>
    <name type="common">Mud crab</name>
    <dbReference type="NCBI Taxonomy" id="85552"/>
    <lineage>
        <taxon>Eukaryota</taxon>
        <taxon>Metazoa</taxon>
        <taxon>Ecdysozoa</taxon>
        <taxon>Arthropoda</taxon>
        <taxon>Crustacea</taxon>
        <taxon>Multicrustacea</taxon>
        <taxon>Malacostraca</taxon>
        <taxon>Eumalacostraca</taxon>
        <taxon>Eucarida</taxon>
        <taxon>Decapoda</taxon>
        <taxon>Pleocyemata</taxon>
        <taxon>Brachyura</taxon>
        <taxon>Eubrachyura</taxon>
        <taxon>Portunoidea</taxon>
        <taxon>Portunidae</taxon>
        <taxon>Portuninae</taxon>
        <taxon>Scylla</taxon>
    </lineage>
</organism>
<evidence type="ECO:0000313" key="3">
    <source>
        <dbReference type="EMBL" id="KAK8397599.1"/>
    </source>
</evidence>
<protein>
    <recommendedName>
        <fullName evidence="2">Chitin-binding type-2 domain-containing protein</fullName>
    </recommendedName>
</protein>
<feature type="domain" description="Chitin-binding type-2" evidence="2">
    <location>
        <begin position="143"/>
        <end position="201"/>
    </location>
</feature>
<dbReference type="EMBL" id="JARAKH010000013">
    <property type="protein sequence ID" value="KAK8397599.1"/>
    <property type="molecule type" value="Genomic_DNA"/>
</dbReference>
<feature type="domain" description="Chitin-binding type-2" evidence="2">
    <location>
        <begin position="24"/>
        <end position="83"/>
    </location>
</feature>
<dbReference type="AlphaFoldDB" id="A0AAW0UDD2"/>
<evidence type="ECO:0000313" key="4">
    <source>
        <dbReference type="Proteomes" id="UP001487740"/>
    </source>
</evidence>
<accession>A0AAW0UDD2</accession>
<feature type="chain" id="PRO_5043340121" description="Chitin-binding type-2 domain-containing protein" evidence="1">
    <location>
        <begin position="20"/>
        <end position="205"/>
    </location>
</feature>
<comment type="caution">
    <text evidence="3">The sequence shown here is derived from an EMBL/GenBank/DDBJ whole genome shotgun (WGS) entry which is preliminary data.</text>
</comment>
<dbReference type="InterPro" id="IPR036508">
    <property type="entry name" value="Chitin-bd_dom_sf"/>
</dbReference>
<dbReference type="GO" id="GO:0005576">
    <property type="term" value="C:extracellular region"/>
    <property type="evidence" value="ECO:0007669"/>
    <property type="project" value="InterPro"/>
</dbReference>
<reference evidence="3 4" key="1">
    <citation type="submission" date="2023-03" db="EMBL/GenBank/DDBJ databases">
        <title>High-quality genome of Scylla paramamosain provides insights in environmental adaptation.</title>
        <authorList>
            <person name="Zhang L."/>
        </authorList>
    </citation>
    <scope>NUCLEOTIDE SEQUENCE [LARGE SCALE GENOMIC DNA]</scope>
    <source>
        <strain evidence="3">LZ_2023a</strain>
        <tissue evidence="3">Muscle</tissue>
    </source>
</reference>
<dbReference type="Pfam" id="PF01607">
    <property type="entry name" value="CBM_14"/>
    <property type="match status" value="1"/>
</dbReference>
<dbReference type="SUPFAM" id="SSF57625">
    <property type="entry name" value="Invertebrate chitin-binding proteins"/>
    <property type="match status" value="1"/>
</dbReference>
<keyword evidence="4" id="KW-1185">Reference proteome</keyword>
<evidence type="ECO:0000259" key="2">
    <source>
        <dbReference type="PROSITE" id="PS50940"/>
    </source>
</evidence>
<dbReference type="InterPro" id="IPR002557">
    <property type="entry name" value="Chitin-bd_dom"/>
</dbReference>
<keyword evidence="1" id="KW-0732">Signal</keyword>
<feature type="signal peptide" evidence="1">
    <location>
        <begin position="1"/>
        <end position="19"/>
    </location>
</feature>
<sequence length="205" mass="22782">MGPCFAVALLAVVIGSAVGLDRCVVDCSKSNVAHLTADPVNCKNYYMCYDSFVHSPYSFPCEDNKFFDIVSNSCRDYPVTCTPKCEKCSFDCSSDILGKISSPVDCGIYYMCYSDKWVTCPSEEPFFDGSVCQKDRYNCCDCKPRCTAHDAVNYSMVPDPRNCTNYYQCLNEGIPIIHGHCPYGNFDAQLEICSADATCIQPCAW</sequence>
<dbReference type="Proteomes" id="UP001487740">
    <property type="component" value="Unassembled WGS sequence"/>
</dbReference>
<dbReference type="GO" id="GO:0008061">
    <property type="term" value="F:chitin binding"/>
    <property type="evidence" value="ECO:0007669"/>
    <property type="project" value="InterPro"/>
</dbReference>
<name>A0AAW0UDD2_SCYPA</name>
<dbReference type="PROSITE" id="PS50940">
    <property type="entry name" value="CHIT_BIND_II"/>
    <property type="match status" value="2"/>
</dbReference>
<dbReference type="SMART" id="SM00494">
    <property type="entry name" value="ChtBD2"/>
    <property type="match status" value="2"/>
</dbReference>
<proteinExistence type="predicted"/>
<gene>
    <name evidence="3" type="ORF">O3P69_004405</name>
</gene>
<evidence type="ECO:0000256" key="1">
    <source>
        <dbReference type="SAM" id="SignalP"/>
    </source>
</evidence>